<dbReference type="InterPro" id="IPR012338">
    <property type="entry name" value="Beta-lactam/transpept-like"/>
</dbReference>
<evidence type="ECO:0000259" key="2">
    <source>
        <dbReference type="Pfam" id="PF05223"/>
    </source>
</evidence>
<dbReference type="InterPro" id="IPR007887">
    <property type="entry name" value="MecA_N"/>
</dbReference>
<gene>
    <name evidence="3" type="ORF">KDK95_22910</name>
</gene>
<feature type="compositionally biased region" description="Low complexity" evidence="1">
    <location>
        <begin position="52"/>
        <end position="99"/>
    </location>
</feature>
<evidence type="ECO:0000256" key="1">
    <source>
        <dbReference type="SAM" id="MobiDB-lite"/>
    </source>
</evidence>
<dbReference type="Pfam" id="PF05223">
    <property type="entry name" value="MecA_N"/>
    <property type="match status" value="1"/>
</dbReference>
<evidence type="ECO:0000313" key="4">
    <source>
        <dbReference type="Proteomes" id="UP000676325"/>
    </source>
</evidence>
<dbReference type="GO" id="GO:0071555">
    <property type="term" value="P:cell wall organization"/>
    <property type="evidence" value="ECO:0007669"/>
    <property type="project" value="TreeGrafter"/>
</dbReference>
<evidence type="ECO:0000313" key="3">
    <source>
        <dbReference type="EMBL" id="MBR7829177.1"/>
    </source>
</evidence>
<feature type="compositionally biased region" description="Low complexity" evidence="1">
    <location>
        <begin position="36"/>
        <end position="45"/>
    </location>
</feature>
<keyword evidence="4" id="KW-1185">Reference proteome</keyword>
<feature type="compositionally biased region" description="Low complexity" evidence="1">
    <location>
        <begin position="258"/>
        <end position="278"/>
    </location>
</feature>
<feature type="compositionally biased region" description="Gly residues" evidence="1">
    <location>
        <begin position="150"/>
        <end position="190"/>
    </location>
</feature>
<feature type="compositionally biased region" description="Low complexity" evidence="1">
    <location>
        <begin position="1"/>
        <end position="28"/>
    </location>
</feature>
<dbReference type="EMBL" id="JAGSOH010000077">
    <property type="protein sequence ID" value="MBR7829177.1"/>
    <property type="molecule type" value="Genomic_DNA"/>
</dbReference>
<dbReference type="PANTHER" id="PTHR30627">
    <property type="entry name" value="PEPTIDOGLYCAN D,D-TRANSPEPTIDASE"/>
    <property type="match status" value="1"/>
</dbReference>
<name>A0A941EET9_9ACTN</name>
<dbReference type="PANTHER" id="PTHR30627:SF24">
    <property type="entry name" value="PENICILLIN-BINDING PROTEIN 4B"/>
    <property type="match status" value="1"/>
</dbReference>
<dbReference type="InterPro" id="IPR050515">
    <property type="entry name" value="Beta-lactam/transpept"/>
</dbReference>
<dbReference type="GO" id="GO:0046677">
    <property type="term" value="P:response to antibiotic"/>
    <property type="evidence" value="ECO:0007669"/>
    <property type="project" value="InterPro"/>
</dbReference>
<sequence length="787" mass="78935">MSFENPGNGPEGWNNAQRPGPPSGYGQQPPQPPQQPAEGYAQQPQAQPPRQPADGQAWQAQAPQQPQQSQPQQPAGYAQQVPQQPQAPQQSGEAYGQPQQPVPAPGIGPGAPTEQFGAPPSAAAPTEQIGALPAAAPGAPAPNPGPFASNGGGFTPSNGGGFTSSNGGGFTPSNGGGFTSSNGGGFGASNGGPFTPSPGPFTPSGGEPFGAAEQSGRRPPRTKVAVATGIGVVGIIGLATVLIMSQNSSAAPGGNTAGGSSHSASASPTPSGFQPTATAPAAAAAQTAAVFLNAWQSGNFKLAASYTDDSAAAQSALSSYTSGLNLGGLKIKPGASTAAGTVSFSVAADVASGGSSTSKASYASGTWTYTSQLTAYKKDGGWWIKWDPSLVVPGMTATTHPVAVAVKPGAAKVTDSSGADLSASTQTALQNISATIKENTKSTQGTAGLEIALEDSSGNVVSGSKQVLSKAVSTATVKTTIDPTVEALAISAVGELPRSSMVVIRPSTGAILAVANSAGLSDVALTGTLAPGSSFKVVSTTGLLVDGLLPQGIDTKVGCPLVETVQGVKIHNSTTSANSSAGTEDFEPNTTPFSTDFAQSCNNAFTQWWQQMAGGKLANAATTYYGLNEEWDIGLGGKGSYFSMPSHQSGSELAEELYGQGEIEANPLTMASVAATVDTGTFHQPYLVPGLTDMATATSLPSSVKSQLWSVMREVITSGTASAVGFGSGVYGKTGTAEADANKDNYPNGWMIVFDPSKDLAIAAEVTDSNFGAKTAGPEVNYVLQHS</sequence>
<dbReference type="GO" id="GO:0071972">
    <property type="term" value="F:peptidoglycan L,D-transpeptidase activity"/>
    <property type="evidence" value="ECO:0007669"/>
    <property type="project" value="TreeGrafter"/>
</dbReference>
<dbReference type="GO" id="GO:0008658">
    <property type="term" value="F:penicillin binding"/>
    <property type="evidence" value="ECO:0007669"/>
    <property type="project" value="TreeGrafter"/>
</dbReference>
<dbReference type="SUPFAM" id="SSF56601">
    <property type="entry name" value="beta-lactamase/transpeptidase-like"/>
    <property type="match status" value="1"/>
</dbReference>
<reference evidence="3" key="1">
    <citation type="submission" date="2021-04" db="EMBL/GenBank/DDBJ databases">
        <title>Genome based classification of Actinospica acidithermotolerans sp. nov., an actinobacterium isolated from an Indonesian hot spring.</title>
        <authorList>
            <person name="Kusuma A.B."/>
            <person name="Putra K.E."/>
            <person name="Nafisah S."/>
            <person name="Loh J."/>
            <person name="Nouioui I."/>
            <person name="Goodfellow M."/>
        </authorList>
    </citation>
    <scope>NUCLEOTIDE SEQUENCE</scope>
    <source>
        <strain evidence="3">MGRD01-02</strain>
    </source>
</reference>
<feature type="region of interest" description="Disordered" evidence="1">
    <location>
        <begin position="1"/>
        <end position="222"/>
    </location>
</feature>
<proteinExistence type="predicted"/>
<feature type="region of interest" description="Disordered" evidence="1">
    <location>
        <begin position="250"/>
        <end position="278"/>
    </location>
</feature>
<dbReference type="GO" id="GO:0005886">
    <property type="term" value="C:plasma membrane"/>
    <property type="evidence" value="ECO:0007669"/>
    <property type="project" value="TreeGrafter"/>
</dbReference>
<accession>A0A941EET9</accession>
<protein>
    <recommendedName>
        <fullName evidence="2">NTF2-like N-terminal transpeptidase domain-containing protein</fullName>
    </recommendedName>
</protein>
<comment type="caution">
    <text evidence="3">The sequence shown here is derived from an EMBL/GenBank/DDBJ whole genome shotgun (WGS) entry which is preliminary data.</text>
</comment>
<feature type="domain" description="NTF2-like N-terminal transpeptidase" evidence="2">
    <location>
        <begin position="284"/>
        <end position="398"/>
    </location>
</feature>
<dbReference type="RefSeq" id="WP_212520313.1">
    <property type="nucleotide sequence ID" value="NZ_JAGSOH010000077.1"/>
</dbReference>
<dbReference type="AlphaFoldDB" id="A0A941EET9"/>
<dbReference type="Gene3D" id="3.40.710.10">
    <property type="entry name" value="DD-peptidase/beta-lactamase superfamily"/>
    <property type="match status" value="1"/>
</dbReference>
<organism evidence="3 4">
    <name type="scientific">Actinospica acidithermotolerans</name>
    <dbReference type="NCBI Taxonomy" id="2828514"/>
    <lineage>
        <taxon>Bacteria</taxon>
        <taxon>Bacillati</taxon>
        <taxon>Actinomycetota</taxon>
        <taxon>Actinomycetes</taxon>
        <taxon>Catenulisporales</taxon>
        <taxon>Actinospicaceae</taxon>
        <taxon>Actinospica</taxon>
    </lineage>
</organism>
<dbReference type="Proteomes" id="UP000676325">
    <property type="component" value="Unassembled WGS sequence"/>
</dbReference>